<dbReference type="Pfam" id="PF00046">
    <property type="entry name" value="Homeodomain"/>
    <property type="match status" value="1"/>
</dbReference>
<evidence type="ECO:0000256" key="1">
    <source>
        <dbReference type="PROSITE-ProRule" id="PRU00108"/>
    </source>
</evidence>
<dbReference type="Proteomes" id="UP000039865">
    <property type="component" value="Unassembled WGS sequence"/>
</dbReference>
<keyword evidence="5" id="KW-1185">Reference proteome</keyword>
<dbReference type="SMART" id="SM00389">
    <property type="entry name" value="HOX"/>
    <property type="match status" value="1"/>
</dbReference>
<organism evidence="4 5">
    <name type="scientific">Stylonychia lemnae</name>
    <name type="common">Ciliate</name>
    <dbReference type="NCBI Taxonomy" id="5949"/>
    <lineage>
        <taxon>Eukaryota</taxon>
        <taxon>Sar</taxon>
        <taxon>Alveolata</taxon>
        <taxon>Ciliophora</taxon>
        <taxon>Intramacronucleata</taxon>
        <taxon>Spirotrichea</taxon>
        <taxon>Stichotrichia</taxon>
        <taxon>Sporadotrichida</taxon>
        <taxon>Oxytrichidae</taxon>
        <taxon>Stylonychinae</taxon>
        <taxon>Stylonychia</taxon>
    </lineage>
</organism>
<proteinExistence type="predicted"/>
<dbReference type="EMBL" id="CCKQ01006644">
    <property type="protein sequence ID" value="CDW77968.1"/>
    <property type="molecule type" value="Genomic_DNA"/>
</dbReference>
<dbReference type="InterPro" id="IPR001356">
    <property type="entry name" value="HD"/>
</dbReference>
<keyword evidence="1 2" id="KW-0238">DNA-binding</keyword>
<keyword evidence="1 2" id="KW-0371">Homeobox</keyword>
<sequence length="257" mass="30527">MIANHNQVEEEPTFDDFIQIGMLDIDISSYFMNCYSIQDYSTKTQVLSGLSPSKFQIQDDKQKTNQKNDEIFQEQIQTIQEYNNKDSTISEQSYLESIGQINPENNLISQFEKYQLDDSQNMRLSGSNFHASILSIPNKSNNHERLKQGFKTQKSQDQSLRLLKNKDQLLMLENEYQKCKNWDKYHMKKLSMQLGLTRNQIYKWKWDRQAQEKNQFDRYIHNIKKSSQQVFKVLKDEKLGPCYKDCTVIFEISRVKQ</sequence>
<reference evidence="4 5" key="1">
    <citation type="submission" date="2014-06" db="EMBL/GenBank/DDBJ databases">
        <authorList>
            <person name="Swart Estienne"/>
        </authorList>
    </citation>
    <scope>NUCLEOTIDE SEQUENCE [LARGE SCALE GENOMIC DNA]</scope>
    <source>
        <strain evidence="4 5">130c</strain>
    </source>
</reference>
<protein>
    <recommendedName>
        <fullName evidence="3">Homeobox domain-containing protein</fullName>
    </recommendedName>
</protein>
<evidence type="ECO:0000313" key="5">
    <source>
        <dbReference type="Proteomes" id="UP000039865"/>
    </source>
</evidence>
<dbReference type="SUPFAM" id="SSF46689">
    <property type="entry name" value="Homeodomain-like"/>
    <property type="match status" value="1"/>
</dbReference>
<evidence type="ECO:0000259" key="3">
    <source>
        <dbReference type="PROSITE" id="PS50071"/>
    </source>
</evidence>
<feature type="domain" description="Homeobox" evidence="3">
    <location>
        <begin position="155"/>
        <end position="215"/>
    </location>
</feature>
<keyword evidence="1 2" id="KW-0539">Nucleus</keyword>
<dbReference type="PROSITE" id="PS50071">
    <property type="entry name" value="HOMEOBOX_2"/>
    <property type="match status" value="1"/>
</dbReference>
<feature type="DNA-binding region" description="Homeobox" evidence="1">
    <location>
        <begin position="157"/>
        <end position="216"/>
    </location>
</feature>
<dbReference type="Gene3D" id="1.10.10.60">
    <property type="entry name" value="Homeodomain-like"/>
    <property type="match status" value="1"/>
</dbReference>
<dbReference type="InterPro" id="IPR009057">
    <property type="entry name" value="Homeodomain-like_sf"/>
</dbReference>
<accession>A0A078AB09</accession>
<evidence type="ECO:0000256" key="2">
    <source>
        <dbReference type="RuleBase" id="RU000682"/>
    </source>
</evidence>
<dbReference type="CDD" id="cd00086">
    <property type="entry name" value="homeodomain"/>
    <property type="match status" value="1"/>
</dbReference>
<dbReference type="AlphaFoldDB" id="A0A078AB09"/>
<dbReference type="GO" id="GO:0005634">
    <property type="term" value="C:nucleus"/>
    <property type="evidence" value="ECO:0007669"/>
    <property type="project" value="UniProtKB-SubCell"/>
</dbReference>
<gene>
    <name evidence="4" type="primary">Contig10233.g10921</name>
    <name evidence="4" type="ORF">STYLEM_6937</name>
</gene>
<dbReference type="InParanoid" id="A0A078AB09"/>
<name>A0A078AB09_STYLE</name>
<dbReference type="GO" id="GO:0003677">
    <property type="term" value="F:DNA binding"/>
    <property type="evidence" value="ECO:0007669"/>
    <property type="project" value="UniProtKB-UniRule"/>
</dbReference>
<comment type="subcellular location">
    <subcellularLocation>
        <location evidence="1 2">Nucleus</location>
    </subcellularLocation>
</comment>
<evidence type="ECO:0000313" key="4">
    <source>
        <dbReference type="EMBL" id="CDW77968.1"/>
    </source>
</evidence>